<organism evidence="1 2">
    <name type="scientific">Ktedonobacter racemifer DSM 44963</name>
    <dbReference type="NCBI Taxonomy" id="485913"/>
    <lineage>
        <taxon>Bacteria</taxon>
        <taxon>Bacillati</taxon>
        <taxon>Chloroflexota</taxon>
        <taxon>Ktedonobacteria</taxon>
        <taxon>Ktedonobacterales</taxon>
        <taxon>Ktedonobacteraceae</taxon>
        <taxon>Ktedonobacter</taxon>
    </lineage>
</organism>
<evidence type="ECO:0000313" key="1">
    <source>
        <dbReference type="EMBL" id="EFH79557.1"/>
    </source>
</evidence>
<dbReference type="AlphaFoldDB" id="D6U902"/>
<accession>D6U902</accession>
<dbReference type="EMBL" id="ADVG01000008">
    <property type="protein sequence ID" value="EFH79557.1"/>
    <property type="molecule type" value="Genomic_DNA"/>
</dbReference>
<reference evidence="1 2" key="1">
    <citation type="journal article" date="2011" name="Stand. Genomic Sci.">
        <title>Non-contiguous finished genome sequence and contextual data of the filamentous soil bacterium Ktedonobacter racemifer type strain (SOSP1-21).</title>
        <authorList>
            <person name="Chang Y.J."/>
            <person name="Land M."/>
            <person name="Hauser L."/>
            <person name="Chertkov O."/>
            <person name="Del Rio T.G."/>
            <person name="Nolan M."/>
            <person name="Copeland A."/>
            <person name="Tice H."/>
            <person name="Cheng J.F."/>
            <person name="Lucas S."/>
            <person name="Han C."/>
            <person name="Goodwin L."/>
            <person name="Pitluck S."/>
            <person name="Ivanova N."/>
            <person name="Ovchinikova G."/>
            <person name="Pati A."/>
            <person name="Chen A."/>
            <person name="Palaniappan K."/>
            <person name="Mavromatis K."/>
            <person name="Liolios K."/>
            <person name="Brettin T."/>
            <person name="Fiebig A."/>
            <person name="Rohde M."/>
            <person name="Abt B."/>
            <person name="Goker M."/>
            <person name="Detter J.C."/>
            <person name="Woyke T."/>
            <person name="Bristow J."/>
            <person name="Eisen J.A."/>
            <person name="Markowitz V."/>
            <person name="Hugenholtz P."/>
            <person name="Kyrpides N.C."/>
            <person name="Klenk H.P."/>
            <person name="Lapidus A."/>
        </authorList>
    </citation>
    <scope>NUCLEOTIDE SEQUENCE [LARGE SCALE GENOMIC DNA]</scope>
    <source>
        <strain evidence="2">DSM 44963</strain>
    </source>
</reference>
<dbReference type="Proteomes" id="UP000004508">
    <property type="component" value="Unassembled WGS sequence"/>
</dbReference>
<protein>
    <submittedName>
        <fullName evidence="1">Gbp2 guanylate binding protein 2</fullName>
    </submittedName>
</protein>
<dbReference type="InParanoid" id="D6U902"/>
<evidence type="ECO:0000313" key="2">
    <source>
        <dbReference type="Proteomes" id="UP000004508"/>
    </source>
</evidence>
<dbReference type="RefSeq" id="WP_007923736.1">
    <property type="nucleotide sequence ID" value="NZ_ADVG01000008.1"/>
</dbReference>
<comment type="caution">
    <text evidence="1">The sequence shown here is derived from an EMBL/GenBank/DDBJ whole genome shotgun (WGS) entry which is preliminary data.</text>
</comment>
<keyword evidence="2" id="KW-1185">Reference proteome</keyword>
<gene>
    <name evidence="1" type="ORF">Krac_0067</name>
</gene>
<dbReference type="STRING" id="485913.Krac_0067"/>
<name>D6U902_KTERA</name>
<sequence>MDAETAKLLQTYIAALSAGDFETLAPILDAAQTNTDLARLIRHYHAETDEHVQLPPEKWAELQALIKRQEDRES</sequence>
<proteinExistence type="predicted"/>